<comment type="function">
    <text evidence="5">Catalyzes the transfer of endogenously produced octanoic acid from octanoyl-acyl-carrier-protein onto the lipoyl domains of lipoate-dependent enzymes. Lipoyl-ACP can also act as a substrate although octanoyl-ACP is likely to be the physiological substrate.</text>
</comment>
<sequence length="256" mass="28220">MSLGPIFTHLFSRPVPYLPALAVQNRIHEIQLARRRVDPEGSPDLMLLLEHRPVYTAGRRQKAQDLALEQTRLESIGADWVQTDRGGQTTYHGPGQITVYPLVDLGRTKAGEYICQLELALRDQLLAHGVPHYPSDHTGLFLAPDVKVASIGVHVRHRLTTHGIAMNITHEPAAWFDQVVACGLDGVRAGSIQGATGKAVSVAQEAHRYAQTLAKRLGRDITPLNQSQPEIWEIVQALEHQAVAAGPWPTRPTHLK</sequence>
<dbReference type="SUPFAM" id="SSF55681">
    <property type="entry name" value="Class II aaRS and biotin synthetases"/>
    <property type="match status" value="1"/>
</dbReference>
<dbReference type="GO" id="GO:0033819">
    <property type="term" value="F:lipoyl(octanoyl) transferase activity"/>
    <property type="evidence" value="ECO:0007669"/>
    <property type="project" value="UniProtKB-EC"/>
</dbReference>
<dbReference type="PIRSF" id="PIRSF016262">
    <property type="entry name" value="LPLase"/>
    <property type="match status" value="1"/>
</dbReference>
<comment type="similarity">
    <text evidence="2 5">Belongs to the LipB family.</text>
</comment>
<evidence type="ECO:0000256" key="5">
    <source>
        <dbReference type="PIRNR" id="PIRNR016262"/>
    </source>
</evidence>
<dbReference type="Gene3D" id="3.30.930.10">
    <property type="entry name" value="Bira Bifunctional Protein, Domain 2"/>
    <property type="match status" value="1"/>
</dbReference>
<proteinExistence type="inferred from homology"/>
<feature type="binding site" evidence="7">
    <location>
        <begin position="85"/>
        <end position="92"/>
    </location>
    <ligand>
        <name>substrate</name>
    </ligand>
</feature>
<dbReference type="InterPro" id="IPR004143">
    <property type="entry name" value="BPL_LPL_catalytic"/>
</dbReference>
<evidence type="ECO:0000256" key="4">
    <source>
        <dbReference type="ARBA" id="ARBA00023315"/>
    </source>
</evidence>
<evidence type="ECO:0000256" key="1">
    <source>
        <dbReference type="ARBA" id="ARBA00004821"/>
    </source>
</evidence>
<protein>
    <recommendedName>
        <fullName evidence="5">Octanoyltransferase</fullName>
        <ecNumber evidence="5">2.3.1.181</ecNumber>
    </recommendedName>
</protein>
<dbReference type="PANTHER" id="PTHR10993">
    <property type="entry name" value="OCTANOYLTRANSFERASE"/>
    <property type="match status" value="1"/>
</dbReference>
<feature type="site" description="Lowers pKa of active site Cys" evidence="8">
    <location>
        <position position="147"/>
    </location>
</feature>
<keyword evidence="11" id="KW-1185">Reference proteome</keyword>
<keyword evidence="4 5" id="KW-0012">Acyltransferase</keyword>
<accession>A0A5N5QJ07</accession>
<evidence type="ECO:0000256" key="7">
    <source>
        <dbReference type="PIRSR" id="PIRSR016262-2"/>
    </source>
</evidence>
<organism evidence="10 11">
    <name type="scientific">Ceratobasidium theobromae</name>
    <dbReference type="NCBI Taxonomy" id="1582974"/>
    <lineage>
        <taxon>Eukaryota</taxon>
        <taxon>Fungi</taxon>
        <taxon>Dikarya</taxon>
        <taxon>Basidiomycota</taxon>
        <taxon>Agaricomycotina</taxon>
        <taxon>Agaricomycetes</taxon>
        <taxon>Cantharellales</taxon>
        <taxon>Ceratobasidiaceae</taxon>
        <taxon>Ceratobasidium</taxon>
    </lineage>
</organism>
<evidence type="ECO:0000313" key="10">
    <source>
        <dbReference type="EMBL" id="KAB5591468.1"/>
    </source>
</evidence>
<reference evidence="10 11" key="1">
    <citation type="journal article" date="2019" name="Fungal Biol. Biotechnol.">
        <title>Draft genome sequence of fastidious pathogen Ceratobasidium theobromae, which causes vascular-streak dieback in Theobroma cacao.</title>
        <authorList>
            <person name="Ali S.S."/>
            <person name="Asman A."/>
            <person name="Shao J."/>
            <person name="Firmansyah A.P."/>
            <person name="Susilo A.W."/>
            <person name="Rosmana A."/>
            <person name="McMahon P."/>
            <person name="Junaid M."/>
            <person name="Guest D."/>
            <person name="Kheng T.Y."/>
            <person name="Meinhardt L.W."/>
            <person name="Bailey B.A."/>
        </authorList>
    </citation>
    <scope>NUCLEOTIDE SEQUENCE [LARGE SCALE GENOMIC DNA]</scope>
    <source>
        <strain evidence="10 11">CT2</strain>
    </source>
</reference>
<dbReference type="OrthoDB" id="19908at2759"/>
<dbReference type="InterPro" id="IPR045864">
    <property type="entry name" value="aa-tRNA-synth_II/BPL/LPL"/>
</dbReference>
<evidence type="ECO:0000313" key="11">
    <source>
        <dbReference type="Proteomes" id="UP000383932"/>
    </source>
</evidence>
<dbReference type="GO" id="GO:0009249">
    <property type="term" value="P:protein lipoylation"/>
    <property type="evidence" value="ECO:0007669"/>
    <property type="project" value="InterPro"/>
</dbReference>
<dbReference type="EC" id="2.3.1.181" evidence="5"/>
<name>A0A5N5QJ07_9AGAM</name>
<comment type="pathway">
    <text evidence="1 5">Protein modification; protein lipoylation via endogenous pathway; protein N(6)-(lipoyl)lysine from octanoyl-[acyl-carrier-protein]: step 1/2.</text>
</comment>
<dbReference type="PROSITE" id="PS51733">
    <property type="entry name" value="BPL_LPL_CATALYTIC"/>
    <property type="match status" value="1"/>
</dbReference>
<comment type="catalytic activity">
    <reaction evidence="5">
        <text>octanoyl-[ACP] + L-lysyl-[protein] = N(6)-octanoyl-L-lysyl-[protein] + holo-[ACP] + H(+)</text>
        <dbReference type="Rhea" id="RHEA:17665"/>
        <dbReference type="Rhea" id="RHEA-COMP:9636"/>
        <dbReference type="Rhea" id="RHEA-COMP:9685"/>
        <dbReference type="Rhea" id="RHEA-COMP:9752"/>
        <dbReference type="Rhea" id="RHEA-COMP:9928"/>
        <dbReference type="ChEBI" id="CHEBI:15378"/>
        <dbReference type="ChEBI" id="CHEBI:29969"/>
        <dbReference type="ChEBI" id="CHEBI:64479"/>
        <dbReference type="ChEBI" id="CHEBI:78463"/>
        <dbReference type="ChEBI" id="CHEBI:78809"/>
        <dbReference type="EC" id="2.3.1.181"/>
    </reaction>
</comment>
<dbReference type="Pfam" id="PF21948">
    <property type="entry name" value="LplA-B_cat"/>
    <property type="match status" value="1"/>
</dbReference>
<evidence type="ECO:0000256" key="6">
    <source>
        <dbReference type="PIRSR" id="PIRSR016262-1"/>
    </source>
</evidence>
<evidence type="ECO:0000256" key="3">
    <source>
        <dbReference type="ARBA" id="ARBA00022679"/>
    </source>
</evidence>
<dbReference type="AlphaFoldDB" id="A0A5N5QJ07"/>
<dbReference type="UniPathway" id="UPA00538">
    <property type="reaction ID" value="UER00592"/>
</dbReference>
<dbReference type="PROSITE" id="PS01313">
    <property type="entry name" value="LIPB"/>
    <property type="match status" value="1"/>
</dbReference>
<evidence type="ECO:0000256" key="8">
    <source>
        <dbReference type="PIRSR" id="PIRSR016262-3"/>
    </source>
</evidence>
<dbReference type="NCBIfam" id="TIGR00214">
    <property type="entry name" value="lipB"/>
    <property type="match status" value="1"/>
</dbReference>
<keyword evidence="3 5" id="KW-0808">Transferase</keyword>
<evidence type="ECO:0000259" key="9">
    <source>
        <dbReference type="PROSITE" id="PS51733"/>
    </source>
</evidence>
<dbReference type="InterPro" id="IPR000544">
    <property type="entry name" value="Octanoyltransferase"/>
</dbReference>
<feature type="binding site" evidence="7">
    <location>
        <begin position="163"/>
        <end position="165"/>
    </location>
    <ligand>
        <name>substrate</name>
    </ligand>
</feature>
<dbReference type="PANTHER" id="PTHR10993:SF7">
    <property type="entry name" value="LIPOYLTRANSFERASE 2, MITOCHONDRIAL-RELATED"/>
    <property type="match status" value="1"/>
</dbReference>
<feature type="binding site" evidence="7">
    <location>
        <begin position="150"/>
        <end position="152"/>
    </location>
    <ligand>
        <name>substrate</name>
    </ligand>
</feature>
<dbReference type="InterPro" id="IPR020605">
    <property type="entry name" value="Octanoyltransferase_CS"/>
</dbReference>
<dbReference type="EMBL" id="SSOP01000103">
    <property type="protein sequence ID" value="KAB5591468.1"/>
    <property type="molecule type" value="Genomic_DNA"/>
</dbReference>
<feature type="domain" description="BPL/LPL catalytic" evidence="9">
    <location>
        <begin position="40"/>
        <end position="221"/>
    </location>
</feature>
<gene>
    <name evidence="10" type="ORF">CTheo_5072</name>
</gene>
<feature type="active site" description="Acyl-thioester intermediate" evidence="6">
    <location>
        <position position="182"/>
    </location>
</feature>
<comment type="caution">
    <text evidence="10">The sequence shown here is derived from an EMBL/GenBank/DDBJ whole genome shotgun (WGS) entry which is preliminary data.</text>
</comment>
<evidence type="ECO:0000256" key="2">
    <source>
        <dbReference type="ARBA" id="ARBA00007907"/>
    </source>
</evidence>
<dbReference type="Proteomes" id="UP000383932">
    <property type="component" value="Unassembled WGS sequence"/>
</dbReference>